<feature type="domain" description="Peptidase M48" evidence="8">
    <location>
        <begin position="341"/>
        <end position="505"/>
    </location>
</feature>
<evidence type="ECO:0000256" key="2">
    <source>
        <dbReference type="ARBA" id="ARBA00022670"/>
    </source>
</evidence>
<name>A0A1Z4N409_9CYAN</name>
<evidence type="ECO:0000256" key="1">
    <source>
        <dbReference type="ARBA" id="ARBA00001947"/>
    </source>
</evidence>
<keyword evidence="6" id="KW-0482">Metalloprotease</keyword>
<dbReference type="GO" id="GO:0004222">
    <property type="term" value="F:metalloendopeptidase activity"/>
    <property type="evidence" value="ECO:0007669"/>
    <property type="project" value="InterPro"/>
</dbReference>
<keyword evidence="4" id="KW-0378">Hydrolase</keyword>
<dbReference type="Proteomes" id="UP000218785">
    <property type="component" value="Chromosome"/>
</dbReference>
<dbReference type="Gene3D" id="1.25.40.10">
    <property type="entry name" value="Tetratricopeptide repeat domain"/>
    <property type="match status" value="1"/>
</dbReference>
<dbReference type="PANTHER" id="PTHR22726:SF1">
    <property type="entry name" value="METALLOENDOPEPTIDASE OMA1, MITOCHONDRIAL"/>
    <property type="match status" value="1"/>
</dbReference>
<dbReference type="GO" id="GO:0016020">
    <property type="term" value="C:membrane"/>
    <property type="evidence" value="ECO:0007669"/>
    <property type="project" value="TreeGrafter"/>
</dbReference>
<dbReference type="SUPFAM" id="SSF48452">
    <property type="entry name" value="TPR-like"/>
    <property type="match status" value="1"/>
</dbReference>
<gene>
    <name evidence="9" type="ORF">NIES37_44500</name>
</gene>
<protein>
    <submittedName>
        <fullName evidence="9">Peptidase M48 Ste24p</fullName>
    </submittedName>
</protein>
<evidence type="ECO:0000256" key="6">
    <source>
        <dbReference type="ARBA" id="ARBA00023049"/>
    </source>
</evidence>
<dbReference type="GO" id="GO:0046872">
    <property type="term" value="F:metal ion binding"/>
    <property type="evidence" value="ECO:0007669"/>
    <property type="project" value="UniProtKB-KW"/>
</dbReference>
<comment type="cofactor">
    <cofactor evidence="1">
        <name>Zn(2+)</name>
        <dbReference type="ChEBI" id="CHEBI:29105"/>
    </cofactor>
</comment>
<dbReference type="PANTHER" id="PTHR22726">
    <property type="entry name" value="METALLOENDOPEPTIDASE OMA1"/>
    <property type="match status" value="1"/>
</dbReference>
<keyword evidence="3" id="KW-0479">Metal-binding</keyword>
<dbReference type="KEGG" id="ttq:NIES37_44500"/>
<dbReference type="EMBL" id="AP018248">
    <property type="protein sequence ID" value="BAZ00458.1"/>
    <property type="molecule type" value="Genomic_DNA"/>
</dbReference>
<keyword evidence="5" id="KW-0862">Zinc</keyword>
<evidence type="ECO:0000256" key="3">
    <source>
        <dbReference type="ARBA" id="ARBA00022723"/>
    </source>
</evidence>
<dbReference type="InterPro" id="IPR001915">
    <property type="entry name" value="Peptidase_M48"/>
</dbReference>
<dbReference type="Pfam" id="PF01435">
    <property type="entry name" value="Peptidase_M48"/>
    <property type="match status" value="1"/>
</dbReference>
<feature type="region of interest" description="Disordered" evidence="7">
    <location>
        <begin position="55"/>
        <end position="93"/>
    </location>
</feature>
<organism evidence="9 10">
    <name type="scientific">Tolypothrix tenuis PCC 7101</name>
    <dbReference type="NCBI Taxonomy" id="231146"/>
    <lineage>
        <taxon>Bacteria</taxon>
        <taxon>Bacillati</taxon>
        <taxon>Cyanobacteriota</taxon>
        <taxon>Cyanophyceae</taxon>
        <taxon>Nostocales</taxon>
        <taxon>Tolypothrichaceae</taxon>
        <taxon>Tolypothrix</taxon>
    </lineage>
</organism>
<dbReference type="InterPro" id="IPR011990">
    <property type="entry name" value="TPR-like_helical_dom_sf"/>
</dbReference>
<evidence type="ECO:0000313" key="10">
    <source>
        <dbReference type="Proteomes" id="UP000218785"/>
    </source>
</evidence>
<keyword evidence="2" id="KW-0645">Protease</keyword>
<sequence length="546" mass="60434">MKRNRKSLLLTLNWVLLSFGTSILIILTQPTAPVPAQEPAANSQQQLREILQRATPNPTETPKPVIIPQPTPSPSPEVTEPKKPDTATEPELTPEEIARQQKFIEADKLYQAGQIVEAEKIYREVKEPFAKTSQPQERKAAITDPTQLSPAGKVYWREAEAGIEKKLESRTLIPLQLLVEQYPEFIPGHIKFAEVLKQYNRSPQALDILERGASLYPDQPELIKARVTALAEAQKWMEASLAARQFAILNPKDPQAPEFANLADVHLKRYKSHIQAEIRGNAIANILTGALGYAVSGSLLGPFSALDSTIMLLRGEESIGESVAKQAKQELKQITDETVVAYVDEIGQKLAKVAGRNEFKYEFFVVPQEELNAFALPGGKIFINAGAIAKTNSEAELAGLIGHELSHVVLSHGFQLVTQGNLVANVTQYIPLGGIIGQLSALSYSRDMERQADTLGTRLIVATGYAADGLRNLMVTLEKQQKNAPPSWLSSHPGGSERVSYLEDMITNSKYNRYAYEGVERHAQIQAKVKQILKEKKSQEEKKQRS</sequence>
<dbReference type="Gene3D" id="3.30.2010.10">
    <property type="entry name" value="Metalloproteases ('zincins'), catalytic domain"/>
    <property type="match status" value="1"/>
</dbReference>
<reference evidence="9 10" key="1">
    <citation type="submission" date="2017-06" db="EMBL/GenBank/DDBJ databases">
        <title>Genome sequencing of cyanobaciteial culture collection at National Institute for Environmental Studies (NIES).</title>
        <authorList>
            <person name="Hirose Y."/>
            <person name="Shimura Y."/>
            <person name="Fujisawa T."/>
            <person name="Nakamura Y."/>
            <person name="Kawachi M."/>
        </authorList>
    </citation>
    <scope>NUCLEOTIDE SEQUENCE [LARGE SCALE GENOMIC DNA]</scope>
    <source>
        <strain evidence="9 10">NIES-37</strain>
    </source>
</reference>
<accession>A0A1Z4N409</accession>
<evidence type="ECO:0000259" key="8">
    <source>
        <dbReference type="Pfam" id="PF01435"/>
    </source>
</evidence>
<dbReference type="InterPro" id="IPR051156">
    <property type="entry name" value="Mito/Outer_Membr_Metalloprot"/>
</dbReference>
<feature type="compositionally biased region" description="Pro residues" evidence="7">
    <location>
        <begin position="59"/>
        <end position="75"/>
    </location>
</feature>
<dbReference type="RefSeq" id="WP_096579353.1">
    <property type="nucleotide sequence ID" value="NZ_CAWNJS010000001.1"/>
</dbReference>
<keyword evidence="10" id="KW-1185">Reference proteome</keyword>
<evidence type="ECO:0000256" key="4">
    <source>
        <dbReference type="ARBA" id="ARBA00022801"/>
    </source>
</evidence>
<dbReference type="CDD" id="cd07333">
    <property type="entry name" value="M48C_bepA_like"/>
    <property type="match status" value="1"/>
</dbReference>
<evidence type="ECO:0000256" key="5">
    <source>
        <dbReference type="ARBA" id="ARBA00022833"/>
    </source>
</evidence>
<evidence type="ECO:0000313" key="9">
    <source>
        <dbReference type="EMBL" id="BAZ00458.1"/>
    </source>
</evidence>
<dbReference type="GO" id="GO:0051603">
    <property type="term" value="P:proteolysis involved in protein catabolic process"/>
    <property type="evidence" value="ECO:0007669"/>
    <property type="project" value="TreeGrafter"/>
</dbReference>
<evidence type="ECO:0000256" key="7">
    <source>
        <dbReference type="SAM" id="MobiDB-lite"/>
    </source>
</evidence>
<proteinExistence type="predicted"/>
<dbReference type="AlphaFoldDB" id="A0A1Z4N409"/>